<dbReference type="AlphaFoldDB" id="A0A4Y2IY73"/>
<evidence type="ECO:0000313" key="1">
    <source>
        <dbReference type="EMBL" id="GBM82520.1"/>
    </source>
</evidence>
<sequence length="116" mass="13194">MTALPFLNSTFRFYPLPQGVELRLPLTPLDNRTPGRPTTNLPCFQWSNPTVGKVLEFPHHRSYKAMLNFIPKISEEHHAGTKLSGKVSGEHILLWKVPAGLAVERSRILYRSDEET</sequence>
<proteinExistence type="predicted"/>
<keyword evidence="2" id="KW-1185">Reference proteome</keyword>
<name>A0A4Y2IY73_ARAVE</name>
<organism evidence="1 2">
    <name type="scientific">Araneus ventricosus</name>
    <name type="common">Orbweaver spider</name>
    <name type="synonym">Epeira ventricosa</name>
    <dbReference type="NCBI Taxonomy" id="182803"/>
    <lineage>
        <taxon>Eukaryota</taxon>
        <taxon>Metazoa</taxon>
        <taxon>Ecdysozoa</taxon>
        <taxon>Arthropoda</taxon>
        <taxon>Chelicerata</taxon>
        <taxon>Arachnida</taxon>
        <taxon>Araneae</taxon>
        <taxon>Araneomorphae</taxon>
        <taxon>Entelegynae</taxon>
        <taxon>Araneoidea</taxon>
        <taxon>Araneidae</taxon>
        <taxon>Araneus</taxon>
    </lineage>
</organism>
<reference evidence="1 2" key="1">
    <citation type="journal article" date="2019" name="Sci. Rep.">
        <title>Orb-weaving spider Araneus ventricosus genome elucidates the spidroin gene catalogue.</title>
        <authorList>
            <person name="Kono N."/>
            <person name="Nakamura H."/>
            <person name="Ohtoshi R."/>
            <person name="Moran D.A.P."/>
            <person name="Shinohara A."/>
            <person name="Yoshida Y."/>
            <person name="Fujiwara M."/>
            <person name="Mori M."/>
            <person name="Tomita M."/>
            <person name="Arakawa K."/>
        </authorList>
    </citation>
    <scope>NUCLEOTIDE SEQUENCE [LARGE SCALE GENOMIC DNA]</scope>
</reference>
<gene>
    <name evidence="1" type="ORF">AVEN_205777_1</name>
</gene>
<evidence type="ECO:0000313" key="2">
    <source>
        <dbReference type="Proteomes" id="UP000499080"/>
    </source>
</evidence>
<protein>
    <submittedName>
        <fullName evidence="1">Uncharacterized protein</fullName>
    </submittedName>
</protein>
<accession>A0A4Y2IY73</accession>
<dbReference type="EMBL" id="BGPR01003016">
    <property type="protein sequence ID" value="GBM82520.1"/>
    <property type="molecule type" value="Genomic_DNA"/>
</dbReference>
<comment type="caution">
    <text evidence="1">The sequence shown here is derived from an EMBL/GenBank/DDBJ whole genome shotgun (WGS) entry which is preliminary data.</text>
</comment>
<dbReference type="Proteomes" id="UP000499080">
    <property type="component" value="Unassembled WGS sequence"/>
</dbReference>